<dbReference type="Pfam" id="PF14608">
    <property type="entry name" value="zf-CCCH_2"/>
    <property type="match status" value="3"/>
</dbReference>
<feature type="zinc finger region" description="C3H1-type" evidence="9">
    <location>
        <begin position="105"/>
        <end position="132"/>
    </location>
</feature>
<keyword evidence="7" id="KW-0694">RNA-binding</keyword>
<dbReference type="PANTHER" id="PTHR23102:SF24">
    <property type="entry name" value="CLEAVAGE AND POLYADENYLATION SPECIFICITY FACTOR SUBUNIT 4"/>
    <property type="match status" value="1"/>
</dbReference>
<keyword evidence="4" id="KW-0677">Repeat</keyword>
<evidence type="ECO:0000256" key="6">
    <source>
        <dbReference type="ARBA" id="ARBA00022833"/>
    </source>
</evidence>
<dbReference type="InterPro" id="IPR000571">
    <property type="entry name" value="Znf_CCCH"/>
</dbReference>
<evidence type="ECO:0000313" key="12">
    <source>
        <dbReference type="EMBL" id="OHT14558.1"/>
    </source>
</evidence>
<protein>
    <submittedName>
        <fullName evidence="12">mRNA 3'-end-processing protein YTH1</fullName>
    </submittedName>
</protein>
<feature type="region of interest" description="Disordered" evidence="10">
    <location>
        <begin position="196"/>
        <end position="221"/>
    </location>
</feature>
<dbReference type="InterPro" id="IPR036855">
    <property type="entry name" value="Znf_CCCH_sf"/>
</dbReference>
<dbReference type="GO" id="GO:0006397">
    <property type="term" value="P:mRNA processing"/>
    <property type="evidence" value="ECO:0007669"/>
    <property type="project" value="UniProtKB-KW"/>
</dbReference>
<accession>A0A1J4KXX2</accession>
<dbReference type="Gene3D" id="4.10.1000.10">
    <property type="entry name" value="Zinc finger, CCCH-type"/>
    <property type="match status" value="2"/>
</dbReference>
<evidence type="ECO:0000256" key="10">
    <source>
        <dbReference type="SAM" id="MobiDB-lite"/>
    </source>
</evidence>
<dbReference type="OrthoDB" id="1914176at2759"/>
<evidence type="ECO:0000256" key="8">
    <source>
        <dbReference type="ARBA" id="ARBA00023242"/>
    </source>
</evidence>
<evidence type="ECO:0000256" key="3">
    <source>
        <dbReference type="ARBA" id="ARBA00022723"/>
    </source>
</evidence>
<organism evidence="12 13">
    <name type="scientific">Tritrichomonas foetus</name>
    <dbReference type="NCBI Taxonomy" id="1144522"/>
    <lineage>
        <taxon>Eukaryota</taxon>
        <taxon>Metamonada</taxon>
        <taxon>Parabasalia</taxon>
        <taxon>Tritrichomonadida</taxon>
        <taxon>Tritrichomonadidae</taxon>
        <taxon>Tritrichomonas</taxon>
    </lineage>
</organism>
<evidence type="ECO:0000256" key="4">
    <source>
        <dbReference type="ARBA" id="ARBA00022737"/>
    </source>
</evidence>
<dbReference type="AlphaFoldDB" id="A0A1J4KXX2"/>
<keyword evidence="3 9" id="KW-0479">Metal-binding</keyword>
<evidence type="ECO:0000256" key="5">
    <source>
        <dbReference type="ARBA" id="ARBA00022771"/>
    </source>
</evidence>
<evidence type="ECO:0000256" key="7">
    <source>
        <dbReference type="ARBA" id="ARBA00022884"/>
    </source>
</evidence>
<dbReference type="InterPro" id="IPR045348">
    <property type="entry name" value="CPSF4/Yth1"/>
</dbReference>
<evidence type="ECO:0000256" key="9">
    <source>
        <dbReference type="PROSITE-ProRule" id="PRU00723"/>
    </source>
</evidence>
<dbReference type="GeneID" id="94849278"/>
<keyword evidence="13" id="KW-1185">Reference proteome</keyword>
<dbReference type="EMBL" id="MLAK01000349">
    <property type="protein sequence ID" value="OHT14558.1"/>
    <property type="molecule type" value="Genomic_DNA"/>
</dbReference>
<dbReference type="SUPFAM" id="SSF90229">
    <property type="entry name" value="CCCH zinc finger"/>
    <property type="match status" value="2"/>
</dbReference>
<dbReference type="Proteomes" id="UP000179807">
    <property type="component" value="Unassembled WGS sequence"/>
</dbReference>
<dbReference type="SMART" id="SM00356">
    <property type="entry name" value="ZnF_C3H1"/>
    <property type="match status" value="4"/>
</dbReference>
<feature type="domain" description="C3H1-type" evidence="11">
    <location>
        <begin position="77"/>
        <end position="104"/>
    </location>
</feature>
<keyword evidence="2" id="KW-0507">mRNA processing</keyword>
<dbReference type="GO" id="GO:0003723">
    <property type="term" value="F:RNA binding"/>
    <property type="evidence" value="ECO:0007669"/>
    <property type="project" value="UniProtKB-KW"/>
</dbReference>
<feature type="compositionally biased region" description="Basic and acidic residues" evidence="10">
    <location>
        <begin position="200"/>
        <end position="213"/>
    </location>
</feature>
<feature type="domain" description="C3H1-type" evidence="11">
    <location>
        <begin position="163"/>
        <end position="185"/>
    </location>
</feature>
<dbReference type="VEuPathDB" id="TrichDB:TRFO_42984"/>
<sequence length="221" mass="26608">MYSILIKKLIDDTWLHLEVKLTSSVYISKNFDMWFFSPYLQHNLHFDFEPAIREIDENEERCHQQYIDNLPKDEQEKFQKKVCLHWIRTLCNKGDHCKFLHEYDRDKMPKCFFWLKFHSCSNFDCMYRHDRVELKDNKCPFYVRGFCKHGSGCRRKHVLKDSICLNYLAGFCPDGPNCIFAHAKWVEDESKIFAKMQQDSNKEKEGEEKKEKEGEEEAPNQ</sequence>
<dbReference type="PROSITE" id="PS50103">
    <property type="entry name" value="ZF_C3H1"/>
    <property type="match status" value="4"/>
</dbReference>
<evidence type="ECO:0000256" key="1">
    <source>
        <dbReference type="ARBA" id="ARBA00004123"/>
    </source>
</evidence>
<dbReference type="GO" id="GO:0005634">
    <property type="term" value="C:nucleus"/>
    <property type="evidence" value="ECO:0007669"/>
    <property type="project" value="UniProtKB-SubCell"/>
</dbReference>
<feature type="zinc finger region" description="C3H1-type" evidence="9">
    <location>
        <begin position="77"/>
        <end position="104"/>
    </location>
</feature>
<dbReference type="PANTHER" id="PTHR23102">
    <property type="entry name" value="CLEAVAGE AND POLYADENYLATION SPECIFICITY FACTOR SUBUNIT 4-RELATED"/>
    <property type="match status" value="1"/>
</dbReference>
<keyword evidence="8" id="KW-0539">Nucleus</keyword>
<name>A0A1J4KXX2_9EUKA</name>
<dbReference type="RefSeq" id="XP_068367694.1">
    <property type="nucleotide sequence ID" value="XM_068514574.1"/>
</dbReference>
<gene>
    <name evidence="12" type="primary">YTH1</name>
    <name evidence="12" type="ORF">TRFO_42984</name>
</gene>
<evidence type="ECO:0000313" key="13">
    <source>
        <dbReference type="Proteomes" id="UP000179807"/>
    </source>
</evidence>
<feature type="domain" description="C3H1-type" evidence="11">
    <location>
        <begin position="133"/>
        <end position="160"/>
    </location>
</feature>
<feature type="zinc finger region" description="C3H1-type" evidence="9">
    <location>
        <begin position="163"/>
        <end position="185"/>
    </location>
</feature>
<keyword evidence="6 9" id="KW-0862">Zinc</keyword>
<comment type="subcellular location">
    <subcellularLocation>
        <location evidence="1">Nucleus</location>
    </subcellularLocation>
</comment>
<evidence type="ECO:0000259" key="11">
    <source>
        <dbReference type="PROSITE" id="PS50103"/>
    </source>
</evidence>
<feature type="zinc finger region" description="C3H1-type" evidence="9">
    <location>
        <begin position="133"/>
        <end position="160"/>
    </location>
</feature>
<keyword evidence="5 9" id="KW-0863">Zinc-finger</keyword>
<evidence type="ECO:0000256" key="2">
    <source>
        <dbReference type="ARBA" id="ARBA00022664"/>
    </source>
</evidence>
<reference evidence="12" key="1">
    <citation type="submission" date="2016-10" db="EMBL/GenBank/DDBJ databases">
        <authorList>
            <person name="Benchimol M."/>
            <person name="Almeida L.G."/>
            <person name="Vasconcelos A.T."/>
            <person name="Perreira-Neves A."/>
            <person name="Rosa I.A."/>
            <person name="Tasca T."/>
            <person name="Bogo M.R."/>
            <person name="de Souza W."/>
        </authorList>
    </citation>
    <scope>NUCLEOTIDE SEQUENCE [LARGE SCALE GENOMIC DNA]</scope>
    <source>
        <strain evidence="12">K</strain>
    </source>
</reference>
<dbReference type="GO" id="GO:0008270">
    <property type="term" value="F:zinc ion binding"/>
    <property type="evidence" value="ECO:0007669"/>
    <property type="project" value="UniProtKB-KW"/>
</dbReference>
<comment type="caution">
    <text evidence="12">The sequence shown here is derived from an EMBL/GenBank/DDBJ whole genome shotgun (WGS) entry which is preliminary data.</text>
</comment>
<feature type="domain" description="C3H1-type" evidence="11">
    <location>
        <begin position="105"/>
        <end position="132"/>
    </location>
</feature>
<proteinExistence type="predicted"/>